<dbReference type="InterPro" id="IPR003819">
    <property type="entry name" value="TauD/TfdA-like"/>
</dbReference>
<evidence type="ECO:0000313" key="4">
    <source>
        <dbReference type="Proteomes" id="UP001548189"/>
    </source>
</evidence>
<dbReference type="Gene3D" id="3.60.130.10">
    <property type="entry name" value="Clavaminate synthase-like"/>
    <property type="match status" value="1"/>
</dbReference>
<gene>
    <name evidence="3" type="ORF">ABVT43_19855</name>
</gene>
<dbReference type="SUPFAM" id="SSF51197">
    <property type="entry name" value="Clavaminate synthase-like"/>
    <property type="match status" value="1"/>
</dbReference>
<dbReference type="InterPro" id="IPR042098">
    <property type="entry name" value="TauD-like_sf"/>
</dbReference>
<proteinExistence type="predicted"/>
<dbReference type="RefSeq" id="WP_353897981.1">
    <property type="nucleotide sequence ID" value="NZ_JBEVCJ010000058.1"/>
</dbReference>
<evidence type="ECO:0000313" key="3">
    <source>
        <dbReference type="EMBL" id="MET1257397.1"/>
    </source>
</evidence>
<dbReference type="Proteomes" id="UP001548189">
    <property type="component" value="Unassembled WGS sequence"/>
</dbReference>
<reference evidence="3 4" key="1">
    <citation type="submission" date="2024-06" db="EMBL/GenBank/DDBJ databases">
        <authorList>
            <person name="Li F."/>
        </authorList>
    </citation>
    <scope>NUCLEOTIDE SEQUENCE [LARGE SCALE GENOMIC DNA]</scope>
    <source>
        <strain evidence="3 4">GXAS 311</strain>
    </source>
</reference>
<comment type="caution">
    <text evidence="3">The sequence shown here is derived from an EMBL/GenBank/DDBJ whole genome shotgun (WGS) entry which is preliminary data.</text>
</comment>
<evidence type="ECO:0000256" key="1">
    <source>
        <dbReference type="ARBA" id="ARBA00023002"/>
    </source>
</evidence>
<sequence length="251" mass="28634">MNTNKFPKFYRERGMLITETVADFVQVCIDFSRELVLFRPNTSLTETELLLCAQNLGEVIAHPAYGPVTNIKVNKVCQSVSIAMKPVRHDYHTDGSFKDVPPREFLLQCVSADCEGGASIFLQVAALFKEPVQEHINALLDTTWKIQRPSYNNEPVSTYIGALLKIDKTGEFKLRWRHDDMVKPVLVSATNPAKSRAAYTWLKGRVDSLKPKVYKMQNGEIVRVPNEYILHGRQAITSLESERHMRRIWIA</sequence>
<dbReference type="Pfam" id="PF02668">
    <property type="entry name" value="TauD"/>
    <property type="match status" value="1"/>
</dbReference>
<accession>A0ABV2BZN1</accession>
<keyword evidence="1" id="KW-0560">Oxidoreductase</keyword>
<name>A0ABV2BZN1_9GAMM</name>
<feature type="domain" description="TauD/TfdA-like" evidence="2">
    <location>
        <begin position="33"/>
        <end position="249"/>
    </location>
</feature>
<keyword evidence="3" id="KW-0223">Dioxygenase</keyword>
<protein>
    <submittedName>
        <fullName evidence="3">TauD/TfdA family dioxygenase</fullName>
    </submittedName>
</protein>
<keyword evidence="4" id="KW-1185">Reference proteome</keyword>
<dbReference type="GO" id="GO:0051213">
    <property type="term" value="F:dioxygenase activity"/>
    <property type="evidence" value="ECO:0007669"/>
    <property type="project" value="UniProtKB-KW"/>
</dbReference>
<evidence type="ECO:0000259" key="2">
    <source>
        <dbReference type="Pfam" id="PF02668"/>
    </source>
</evidence>
<organism evidence="3 4">
    <name type="scientific">Aliikangiella maris</name>
    <dbReference type="NCBI Taxonomy" id="3162458"/>
    <lineage>
        <taxon>Bacteria</taxon>
        <taxon>Pseudomonadati</taxon>
        <taxon>Pseudomonadota</taxon>
        <taxon>Gammaproteobacteria</taxon>
        <taxon>Oceanospirillales</taxon>
        <taxon>Pleioneaceae</taxon>
        <taxon>Aliikangiella</taxon>
    </lineage>
</organism>
<dbReference type="EMBL" id="JBEVCJ010000058">
    <property type="protein sequence ID" value="MET1257397.1"/>
    <property type="molecule type" value="Genomic_DNA"/>
</dbReference>